<proteinExistence type="predicted"/>
<organism evidence="2 3">
    <name type="scientific">Aliiroseovarius zhejiangensis</name>
    <dbReference type="NCBI Taxonomy" id="1632025"/>
    <lineage>
        <taxon>Bacteria</taxon>
        <taxon>Pseudomonadati</taxon>
        <taxon>Pseudomonadota</taxon>
        <taxon>Alphaproteobacteria</taxon>
        <taxon>Rhodobacterales</taxon>
        <taxon>Paracoccaceae</taxon>
        <taxon>Aliiroseovarius</taxon>
    </lineage>
</organism>
<feature type="compositionally biased region" description="Basic and acidic residues" evidence="1">
    <location>
        <begin position="66"/>
        <end position="76"/>
    </location>
</feature>
<protein>
    <recommendedName>
        <fullName evidence="4">Helix-turn-helix domain-containing protein</fullName>
    </recommendedName>
</protein>
<keyword evidence="3" id="KW-1185">Reference proteome</keyword>
<accession>A0ABQ3J633</accession>
<sequence length="224" mass="25710">MCRLTEEEQRLLSEAEDNLRRAQAAYDKLAPLRLKETFEVTSPRKLAQRQKRRTLAPVESNSQPKDVTKNRETRKFEQRSTARLRTLIYGEPPKASPSMEPPELLELYQKLASIDVFASRLEVTRQTALSLLKSAGKDVVEEISQEWENGSSLRDLSSKHGPLPQTISRWIKSTGRQIKPRNSNPKYDQSLILKLSAEKWSINRIAKHMGISWATVRRTIVSNM</sequence>
<reference evidence="3" key="1">
    <citation type="journal article" date="2019" name="Int. J. Syst. Evol. Microbiol.">
        <title>The Global Catalogue of Microorganisms (GCM) 10K type strain sequencing project: providing services to taxonomists for standard genome sequencing and annotation.</title>
        <authorList>
            <consortium name="The Broad Institute Genomics Platform"/>
            <consortium name="The Broad Institute Genome Sequencing Center for Infectious Disease"/>
            <person name="Wu L."/>
            <person name="Ma J."/>
        </authorList>
    </citation>
    <scope>NUCLEOTIDE SEQUENCE [LARGE SCALE GENOMIC DNA]</scope>
    <source>
        <strain evidence="3">KCTC 42443</strain>
    </source>
</reference>
<comment type="caution">
    <text evidence="2">The sequence shown here is derived from an EMBL/GenBank/DDBJ whole genome shotgun (WGS) entry which is preliminary data.</text>
</comment>
<evidence type="ECO:0000256" key="1">
    <source>
        <dbReference type="SAM" id="MobiDB-lite"/>
    </source>
</evidence>
<gene>
    <name evidence="2" type="ORF">GCM10016455_28400</name>
</gene>
<evidence type="ECO:0000313" key="2">
    <source>
        <dbReference type="EMBL" id="GHF05444.1"/>
    </source>
</evidence>
<dbReference type="RefSeq" id="WP_191287207.1">
    <property type="nucleotide sequence ID" value="NZ_BNCH01000007.1"/>
</dbReference>
<feature type="region of interest" description="Disordered" evidence="1">
    <location>
        <begin position="41"/>
        <end position="76"/>
    </location>
</feature>
<name>A0ABQ3J633_9RHOB</name>
<dbReference type="Proteomes" id="UP000609802">
    <property type="component" value="Unassembled WGS sequence"/>
</dbReference>
<dbReference type="EMBL" id="BNCH01000007">
    <property type="protein sequence ID" value="GHF05444.1"/>
    <property type="molecule type" value="Genomic_DNA"/>
</dbReference>
<evidence type="ECO:0008006" key="4">
    <source>
        <dbReference type="Google" id="ProtNLM"/>
    </source>
</evidence>
<dbReference type="Pfam" id="PF13384">
    <property type="entry name" value="HTH_23"/>
    <property type="match status" value="1"/>
</dbReference>
<evidence type="ECO:0000313" key="3">
    <source>
        <dbReference type="Proteomes" id="UP000609802"/>
    </source>
</evidence>